<evidence type="ECO:0000313" key="6">
    <source>
        <dbReference type="Proteomes" id="UP000185596"/>
    </source>
</evidence>
<dbReference type="Pfam" id="PF12840">
    <property type="entry name" value="HTH_20"/>
    <property type="match status" value="1"/>
</dbReference>
<keyword evidence="1" id="KW-0805">Transcription regulation</keyword>
<dbReference type="PANTHER" id="PTHR43132">
    <property type="entry name" value="ARSENICAL RESISTANCE OPERON REPRESSOR ARSR-RELATED"/>
    <property type="match status" value="1"/>
</dbReference>
<dbReference type="STRING" id="1912961.BU204_08670"/>
<evidence type="ECO:0000259" key="4">
    <source>
        <dbReference type="SMART" id="SM00418"/>
    </source>
</evidence>
<keyword evidence="3" id="KW-0804">Transcription</keyword>
<organism evidence="5 6">
    <name type="scientific">Actinophytocola xanthii</name>
    <dbReference type="NCBI Taxonomy" id="1912961"/>
    <lineage>
        <taxon>Bacteria</taxon>
        <taxon>Bacillati</taxon>
        <taxon>Actinomycetota</taxon>
        <taxon>Actinomycetes</taxon>
        <taxon>Pseudonocardiales</taxon>
        <taxon>Pseudonocardiaceae</taxon>
    </lineage>
</organism>
<dbReference type="EMBL" id="MSIE01000013">
    <property type="protein sequence ID" value="OLF17876.1"/>
    <property type="molecule type" value="Genomic_DNA"/>
</dbReference>
<gene>
    <name evidence="5" type="ORF">BU204_08670</name>
</gene>
<dbReference type="OrthoDB" id="3808065at2"/>
<dbReference type="InterPro" id="IPR036390">
    <property type="entry name" value="WH_DNA-bd_sf"/>
</dbReference>
<comment type="caution">
    <text evidence="5">The sequence shown here is derived from an EMBL/GenBank/DDBJ whole genome shotgun (WGS) entry which is preliminary data.</text>
</comment>
<keyword evidence="6" id="KW-1185">Reference proteome</keyword>
<evidence type="ECO:0000313" key="5">
    <source>
        <dbReference type="EMBL" id="OLF17876.1"/>
    </source>
</evidence>
<dbReference type="InterPro" id="IPR051011">
    <property type="entry name" value="Metal_resp_trans_reg"/>
</dbReference>
<keyword evidence="2" id="KW-0238">DNA-binding</keyword>
<dbReference type="GO" id="GO:0003677">
    <property type="term" value="F:DNA binding"/>
    <property type="evidence" value="ECO:0007669"/>
    <property type="project" value="UniProtKB-KW"/>
</dbReference>
<feature type="domain" description="HTH arsR-type" evidence="4">
    <location>
        <begin position="253"/>
        <end position="327"/>
    </location>
</feature>
<dbReference type="Gene3D" id="1.10.10.10">
    <property type="entry name" value="Winged helix-like DNA-binding domain superfamily/Winged helix DNA-binding domain"/>
    <property type="match status" value="1"/>
</dbReference>
<evidence type="ECO:0000256" key="3">
    <source>
        <dbReference type="ARBA" id="ARBA00023163"/>
    </source>
</evidence>
<dbReference type="PRINTS" id="PR00778">
    <property type="entry name" value="HTHARSR"/>
</dbReference>
<evidence type="ECO:0000256" key="1">
    <source>
        <dbReference type="ARBA" id="ARBA00023015"/>
    </source>
</evidence>
<dbReference type="AlphaFoldDB" id="A0A1Q8CU51"/>
<dbReference type="SUPFAM" id="SSF46785">
    <property type="entry name" value="Winged helix' DNA-binding domain"/>
    <property type="match status" value="1"/>
</dbReference>
<name>A0A1Q8CU51_9PSEU</name>
<reference evidence="5 6" key="1">
    <citation type="submission" date="2016-12" db="EMBL/GenBank/DDBJ databases">
        <title>The draft genome sequence of Actinophytocola sp. 11-183.</title>
        <authorList>
            <person name="Wang W."/>
            <person name="Yuan L."/>
        </authorList>
    </citation>
    <scope>NUCLEOTIDE SEQUENCE [LARGE SCALE GENOMIC DNA]</scope>
    <source>
        <strain evidence="5 6">11-183</strain>
    </source>
</reference>
<dbReference type="InterPro" id="IPR001845">
    <property type="entry name" value="HTH_ArsR_DNA-bd_dom"/>
</dbReference>
<dbReference type="InterPro" id="IPR036388">
    <property type="entry name" value="WH-like_DNA-bd_sf"/>
</dbReference>
<dbReference type="Proteomes" id="UP000185596">
    <property type="component" value="Unassembled WGS sequence"/>
</dbReference>
<dbReference type="SMART" id="SM00418">
    <property type="entry name" value="HTH_ARSR"/>
    <property type="match status" value="1"/>
</dbReference>
<proteinExistence type="predicted"/>
<dbReference type="PANTHER" id="PTHR43132:SF8">
    <property type="entry name" value="HTH-TYPE TRANSCRIPTIONAL REGULATOR KMTR"/>
    <property type="match status" value="1"/>
</dbReference>
<dbReference type="CDD" id="cd00090">
    <property type="entry name" value="HTH_ARSR"/>
    <property type="match status" value="1"/>
</dbReference>
<dbReference type="GO" id="GO:0003700">
    <property type="term" value="F:DNA-binding transcription factor activity"/>
    <property type="evidence" value="ECO:0007669"/>
    <property type="project" value="InterPro"/>
</dbReference>
<dbReference type="RefSeq" id="WP_075125071.1">
    <property type="nucleotide sequence ID" value="NZ_MSIE01000013.1"/>
</dbReference>
<dbReference type="InterPro" id="IPR011991">
    <property type="entry name" value="ArsR-like_HTH"/>
</dbReference>
<accession>A0A1Q8CU51</accession>
<evidence type="ECO:0000256" key="2">
    <source>
        <dbReference type="ARBA" id="ARBA00023125"/>
    </source>
</evidence>
<protein>
    <submittedName>
        <fullName evidence="5">Transcriptional regulator</fullName>
    </submittedName>
</protein>
<sequence length="333" mass="35712">MLRIYFQDADLSRVRVVRAPDPLWETVLGLYRLGADPADVPVFAGWQRRARAAVHEHGLRGAVGMLRDLVPRVGYFPDFLTPAEARDGLSAGLAAVRDTPGERLARDIGYAGRSRRLPSWAHRLAGGDRLVLEDLAEAMDLVHGALVRPVWDEVEAAVGVERSLRGAALLDGGVEAMLASMRPVLRWDRPVLSADYPIPLEVHLGGRGLLLIPSYFCWGKPVALVDPALPPVLVYPVEHPPSWVDGVSAGRRGALEALLGRTRAAVLAALVGTATSTELAARLGISTASASEHVGVLRDAGLVASQRAGRTVRHTLTPLAVAVLAGQHRTFRA</sequence>